<dbReference type="AlphaFoldDB" id="A0A0B1SGE8"/>
<dbReference type="Proteomes" id="UP000053660">
    <property type="component" value="Unassembled WGS sequence"/>
</dbReference>
<feature type="compositionally biased region" description="Basic and acidic residues" evidence="1">
    <location>
        <begin position="20"/>
        <end position="31"/>
    </location>
</feature>
<name>A0A0B1SGE8_OESDE</name>
<organism evidence="2 3">
    <name type="scientific">Oesophagostomum dentatum</name>
    <name type="common">Nodular worm</name>
    <dbReference type="NCBI Taxonomy" id="61180"/>
    <lineage>
        <taxon>Eukaryota</taxon>
        <taxon>Metazoa</taxon>
        <taxon>Ecdysozoa</taxon>
        <taxon>Nematoda</taxon>
        <taxon>Chromadorea</taxon>
        <taxon>Rhabditida</taxon>
        <taxon>Rhabditina</taxon>
        <taxon>Rhabditomorpha</taxon>
        <taxon>Strongyloidea</taxon>
        <taxon>Strongylidae</taxon>
        <taxon>Oesophagostomum</taxon>
    </lineage>
</organism>
<protein>
    <submittedName>
        <fullName evidence="2">Uncharacterized protein</fullName>
    </submittedName>
</protein>
<sequence>MDNGDILESLQRQSEMQPIEGERLETKKSDEAVASSNAQDCPNSTLVTFEAGPSSDTTNNTGHLPQKTLQEIAFASSRQSSADLYARFSKIESLIPPGSTKCENDVTSFIDNSVNFLCQIPEKKRADYLTSMEDWMQQKLSEGCSGR</sequence>
<evidence type="ECO:0000313" key="3">
    <source>
        <dbReference type="Proteomes" id="UP000053660"/>
    </source>
</evidence>
<evidence type="ECO:0000256" key="1">
    <source>
        <dbReference type="SAM" id="MobiDB-lite"/>
    </source>
</evidence>
<proteinExistence type="predicted"/>
<gene>
    <name evidence="2" type="ORF">OESDEN_17333</name>
</gene>
<keyword evidence="3" id="KW-1185">Reference proteome</keyword>
<reference evidence="2 3" key="1">
    <citation type="submission" date="2014-03" db="EMBL/GenBank/DDBJ databases">
        <title>Draft genome of the hookworm Oesophagostomum dentatum.</title>
        <authorList>
            <person name="Mitreva M."/>
        </authorList>
    </citation>
    <scope>NUCLEOTIDE SEQUENCE [LARGE SCALE GENOMIC DNA]</scope>
    <source>
        <strain evidence="2 3">OD-Hann</strain>
    </source>
</reference>
<feature type="compositionally biased region" description="Polar residues" evidence="1">
    <location>
        <begin position="34"/>
        <end position="45"/>
    </location>
</feature>
<dbReference type="EMBL" id="KN576056">
    <property type="protein sequence ID" value="KHJ82971.1"/>
    <property type="molecule type" value="Genomic_DNA"/>
</dbReference>
<feature type="region of interest" description="Disordered" evidence="1">
    <location>
        <begin position="1"/>
        <end position="45"/>
    </location>
</feature>
<evidence type="ECO:0000313" key="2">
    <source>
        <dbReference type="EMBL" id="KHJ82971.1"/>
    </source>
</evidence>
<accession>A0A0B1SGE8</accession>